<dbReference type="PANTHER" id="PTHR42782:SF4">
    <property type="entry name" value="DUF455 DOMAIN-CONTAINING PROTEIN"/>
    <property type="match status" value="1"/>
</dbReference>
<dbReference type="InterPro" id="IPR011197">
    <property type="entry name" value="UCP012318"/>
</dbReference>
<dbReference type="CDD" id="cd00657">
    <property type="entry name" value="Ferritin_like"/>
    <property type="match status" value="1"/>
</dbReference>
<dbReference type="SUPFAM" id="SSF47240">
    <property type="entry name" value="Ferritin-like"/>
    <property type="match status" value="1"/>
</dbReference>
<evidence type="ECO:0000313" key="2">
    <source>
        <dbReference type="Proteomes" id="UP000220629"/>
    </source>
</evidence>
<proteinExistence type="predicted"/>
<evidence type="ECO:0000313" key="1">
    <source>
        <dbReference type="EMBL" id="PEH37628.1"/>
    </source>
</evidence>
<dbReference type="PIRSF" id="PIRSF012318">
    <property type="entry name" value="UCP012318"/>
    <property type="match status" value="1"/>
</dbReference>
<dbReference type="Pfam" id="PF04305">
    <property type="entry name" value="DUF455"/>
    <property type="match status" value="1"/>
</dbReference>
<comment type="caution">
    <text evidence="1">The sequence shown here is derived from an EMBL/GenBank/DDBJ whole genome shotgun (WGS) entry which is preliminary data.</text>
</comment>
<dbReference type="PANTHER" id="PTHR42782">
    <property type="entry name" value="SI:CH73-314G15.3"/>
    <property type="match status" value="1"/>
</dbReference>
<reference evidence="2" key="1">
    <citation type="submission" date="2017-09" db="EMBL/GenBank/DDBJ databases">
        <title>FDA dAtabase for Regulatory Grade micrObial Sequences (FDA-ARGOS): Supporting development and validation of Infectious Disease Dx tests.</title>
        <authorList>
            <person name="Minogue T."/>
            <person name="Wolcott M."/>
            <person name="Wasieloski L."/>
            <person name="Aguilar W."/>
            <person name="Moore D."/>
            <person name="Tallon L."/>
            <person name="Sadzewicz L."/>
            <person name="Ott S."/>
            <person name="Zhao X."/>
            <person name="Nagaraj S."/>
            <person name="Vavikolanu K."/>
            <person name="Aluvathingal J."/>
            <person name="Nadendla S."/>
            <person name="Sichtig H."/>
        </authorList>
    </citation>
    <scope>NUCLEOTIDE SEQUENCE [LARGE SCALE GENOMIC DNA]</scope>
    <source>
        <strain evidence="2">FDAARGOS_390</strain>
    </source>
</reference>
<evidence type="ECO:0008006" key="3">
    <source>
        <dbReference type="Google" id="ProtNLM"/>
    </source>
</evidence>
<name>A0A2A7S251_BURGA</name>
<gene>
    <name evidence="1" type="ORF">CRM94_24250</name>
</gene>
<dbReference type="RefSeq" id="WP_098153836.1">
    <property type="nucleotide sequence ID" value="NZ_CADEQB010000018.1"/>
</dbReference>
<sequence>MSDPNFSSAAPSVSSSTPARCVRAAALAALLEAEPVAKAAQVRALHAQWLAGRAEVDPERRFAPPPALPGRPARPELVEPRLLQRRSMRSEAGRATLLHALAHIEFNAINLALDAVWRFPAMPAAFYADWLKVAAEEAYHYTLLAARLAELGHAYGDFPAHDGLWEMCERTAGDVLARMALVPRTLEARGLDASPPIRARLMQAGDEASAAILDVILRDEIGHVAIGNRWFRHLCARAGLEPHPAYLRLAEQYHAPRLRGPFNFEARRDAGFDELELDALVAQDRDTPPAGTPG</sequence>
<protein>
    <recommendedName>
        <fullName evidence="3">DUF455 domain-containing protein</fullName>
    </recommendedName>
</protein>
<dbReference type="InterPro" id="IPR007402">
    <property type="entry name" value="DUF455"/>
</dbReference>
<dbReference type="AlphaFoldDB" id="A0A2A7S251"/>
<organism evidence="1 2">
    <name type="scientific">Burkholderia gladioli</name>
    <name type="common">Pseudomonas marginata</name>
    <name type="synonym">Phytomonas marginata</name>
    <dbReference type="NCBI Taxonomy" id="28095"/>
    <lineage>
        <taxon>Bacteria</taxon>
        <taxon>Pseudomonadati</taxon>
        <taxon>Pseudomonadota</taxon>
        <taxon>Betaproteobacteria</taxon>
        <taxon>Burkholderiales</taxon>
        <taxon>Burkholderiaceae</taxon>
        <taxon>Burkholderia</taxon>
    </lineage>
</organism>
<dbReference type="EMBL" id="PDDY01000004">
    <property type="protein sequence ID" value="PEH37628.1"/>
    <property type="molecule type" value="Genomic_DNA"/>
</dbReference>
<dbReference type="Proteomes" id="UP000220629">
    <property type="component" value="Unassembled WGS sequence"/>
</dbReference>
<dbReference type="InterPro" id="IPR009078">
    <property type="entry name" value="Ferritin-like_SF"/>
</dbReference>
<accession>A0A2A7S251</accession>